<name>A0A1D2VCP2_9ASCO</name>
<dbReference type="GO" id="GO:0004516">
    <property type="term" value="F:nicotinate phosphoribosyltransferase activity"/>
    <property type="evidence" value="ECO:0007669"/>
    <property type="project" value="UniProtKB-UniRule"/>
</dbReference>
<dbReference type="OrthoDB" id="193380at2759"/>
<comment type="pathway">
    <text evidence="1 9">Cofactor biosynthesis; NAD(+) biosynthesis; nicotinate D-ribonucleotide from nicotinate: step 1/1.</text>
</comment>
<evidence type="ECO:0000256" key="4">
    <source>
        <dbReference type="ARBA" id="ARBA00022553"/>
    </source>
</evidence>
<dbReference type="InterPro" id="IPR041525">
    <property type="entry name" value="N/Namide_PRibTrfase"/>
</dbReference>
<gene>
    <name evidence="12" type="ORF">ASCRUDRAFT_37652</name>
</gene>
<dbReference type="GeneID" id="30964422"/>
<dbReference type="SUPFAM" id="SSF54675">
    <property type="entry name" value="Nicotinate/Quinolinate PRTase N-terminal domain-like"/>
    <property type="match status" value="1"/>
</dbReference>
<dbReference type="InterPro" id="IPR036068">
    <property type="entry name" value="Nicotinate_pribotase-like_C"/>
</dbReference>
<dbReference type="Proteomes" id="UP000095038">
    <property type="component" value="Unassembled WGS sequence"/>
</dbReference>
<evidence type="ECO:0000256" key="2">
    <source>
        <dbReference type="ARBA" id="ARBA00010897"/>
    </source>
</evidence>
<comment type="function">
    <text evidence="9">Catalyzes the synthesis of beta-nicotinate D-ribonucleotide from nicotinate and 5-phospho-D-ribose 1-phosphate at the expense of ATP.</text>
</comment>
<dbReference type="SUPFAM" id="SSF51690">
    <property type="entry name" value="Nicotinate/Quinolinate PRTase C-terminal domain-like"/>
    <property type="match status" value="1"/>
</dbReference>
<evidence type="ECO:0000313" key="12">
    <source>
        <dbReference type="EMBL" id="ODV59332.1"/>
    </source>
</evidence>
<dbReference type="UniPathway" id="UPA00253">
    <property type="reaction ID" value="UER00457"/>
</dbReference>
<dbReference type="PIRSF" id="PIRSF000484">
    <property type="entry name" value="NAPRT"/>
    <property type="match status" value="1"/>
</dbReference>
<dbReference type="GO" id="GO:0016757">
    <property type="term" value="F:glycosyltransferase activity"/>
    <property type="evidence" value="ECO:0007669"/>
    <property type="project" value="UniProtKB-KW"/>
</dbReference>
<evidence type="ECO:0000256" key="8">
    <source>
        <dbReference type="ARBA" id="ARBA00048668"/>
    </source>
</evidence>
<feature type="domain" description="Nicotinate phosphoribosyltransferase N-terminal" evidence="11">
    <location>
        <begin position="14"/>
        <end position="137"/>
    </location>
</feature>
<proteinExistence type="inferred from homology"/>
<keyword evidence="13" id="KW-1185">Reference proteome</keyword>
<comment type="similarity">
    <text evidence="2 9">Belongs to the NAPRTase family.</text>
</comment>
<evidence type="ECO:0000256" key="3">
    <source>
        <dbReference type="ARBA" id="ARBA00013236"/>
    </source>
</evidence>
<accession>A0A1D2VCP2</accession>
<comment type="catalytic activity">
    <reaction evidence="8 9">
        <text>5-phospho-alpha-D-ribose 1-diphosphate + nicotinate + ATP + H2O = nicotinate beta-D-ribonucleotide + ADP + phosphate + diphosphate</text>
        <dbReference type="Rhea" id="RHEA:36163"/>
        <dbReference type="ChEBI" id="CHEBI:15377"/>
        <dbReference type="ChEBI" id="CHEBI:30616"/>
        <dbReference type="ChEBI" id="CHEBI:32544"/>
        <dbReference type="ChEBI" id="CHEBI:33019"/>
        <dbReference type="ChEBI" id="CHEBI:43474"/>
        <dbReference type="ChEBI" id="CHEBI:57502"/>
        <dbReference type="ChEBI" id="CHEBI:58017"/>
        <dbReference type="ChEBI" id="CHEBI:456216"/>
        <dbReference type="EC" id="6.3.4.21"/>
    </reaction>
</comment>
<dbReference type="RefSeq" id="XP_020045639.1">
    <property type="nucleotide sequence ID" value="XM_020190786.1"/>
</dbReference>
<dbReference type="InterPro" id="IPR006406">
    <property type="entry name" value="Nic_PRibTrfase"/>
</dbReference>
<dbReference type="GO" id="GO:0034355">
    <property type="term" value="P:NAD+ biosynthetic process via the salvage pathway"/>
    <property type="evidence" value="ECO:0007669"/>
    <property type="project" value="TreeGrafter"/>
</dbReference>
<evidence type="ECO:0000313" key="13">
    <source>
        <dbReference type="Proteomes" id="UP000095038"/>
    </source>
</evidence>
<evidence type="ECO:0000256" key="7">
    <source>
        <dbReference type="ARBA" id="ARBA00022679"/>
    </source>
</evidence>
<evidence type="ECO:0000256" key="5">
    <source>
        <dbReference type="ARBA" id="ARBA00022598"/>
    </source>
</evidence>
<dbReference type="GO" id="GO:0000781">
    <property type="term" value="C:chromosome, telomeric region"/>
    <property type="evidence" value="ECO:0007669"/>
    <property type="project" value="GOC"/>
</dbReference>
<dbReference type="Pfam" id="PF04095">
    <property type="entry name" value="NAPRTase"/>
    <property type="match status" value="1"/>
</dbReference>
<evidence type="ECO:0000256" key="1">
    <source>
        <dbReference type="ARBA" id="ARBA00004952"/>
    </source>
</evidence>
<dbReference type="Gene3D" id="3.20.140.10">
    <property type="entry name" value="nicotinate phosphoribosyltransferase"/>
    <property type="match status" value="1"/>
</dbReference>
<dbReference type="GO" id="GO:0031509">
    <property type="term" value="P:subtelomeric heterochromatin formation"/>
    <property type="evidence" value="ECO:0007669"/>
    <property type="project" value="EnsemblFungi"/>
</dbReference>
<feature type="domain" description="Nicotinate/nicotinamide phosphoribosyltransferase" evidence="10">
    <location>
        <begin position="169"/>
        <end position="410"/>
    </location>
</feature>
<dbReference type="FunCoup" id="A0A1D2VCP2">
    <property type="interactions" value="203"/>
</dbReference>
<organism evidence="12 13">
    <name type="scientific">Ascoidea rubescens DSM 1968</name>
    <dbReference type="NCBI Taxonomy" id="1344418"/>
    <lineage>
        <taxon>Eukaryota</taxon>
        <taxon>Fungi</taxon>
        <taxon>Dikarya</taxon>
        <taxon>Ascomycota</taxon>
        <taxon>Saccharomycotina</taxon>
        <taxon>Saccharomycetes</taxon>
        <taxon>Ascoideaceae</taxon>
        <taxon>Ascoidea</taxon>
    </lineage>
</organism>
<evidence type="ECO:0000256" key="9">
    <source>
        <dbReference type="RuleBase" id="RU003838"/>
    </source>
</evidence>
<dbReference type="InterPro" id="IPR007229">
    <property type="entry name" value="Nic_PRibTrfase-Fam"/>
</dbReference>
<keyword evidence="12" id="KW-0328">Glycosyltransferase</keyword>
<keyword evidence="4" id="KW-0597">Phosphoprotein</keyword>
<dbReference type="FunFam" id="3.20.140.10:FF:000009">
    <property type="entry name" value="Nicotinate phosphoribosyltransferase"/>
    <property type="match status" value="1"/>
</dbReference>
<dbReference type="PANTHER" id="PTHR11098:SF1">
    <property type="entry name" value="NICOTINATE PHOSPHORIBOSYLTRANSFERASE"/>
    <property type="match status" value="1"/>
</dbReference>
<dbReference type="GO" id="GO:0000183">
    <property type="term" value="P:rDNA heterochromatin formation"/>
    <property type="evidence" value="ECO:0007669"/>
    <property type="project" value="EnsemblFungi"/>
</dbReference>
<dbReference type="EMBL" id="KV454486">
    <property type="protein sequence ID" value="ODV59332.1"/>
    <property type="molecule type" value="Genomic_DNA"/>
</dbReference>
<sequence length="424" mass="48791">MASCTAECVISSLLDTDLYKLTMHAAVHRHFPSVDVEFKYTNRTPLMKFSLESYEYVKSQIELLGALRFTTDEIRYLKKEVSYLPADYFEYLQTFKLTPREHVRLEYDQTTFELSLKVVGKWQDTILYEIPLLAILSQAYFKFVETEWNFDGQYELAKEKCKKLVDHGCAFSEFGTRRRRSTHSQQIVLQSIVDYFQHEVPELKKHLLLGTSNVFFAKKFNLKPIGTVAHEWIMGIAAITGDYLNANFNSLKFWCDTVGLQNAGLALTDTFGTDAFLKNFKEPYISNYIGVRQDSGDPLLYAEKIADFYFNVCKLPKFSKIICFSDSLNVEKCIKYHDKSIELGLKPTFGIGTYFTNDFHNLNGSKSNPLNIVIKLKEIDGKHAIKISDNIGKNMGDAATVQKVKQLLGYQEKIWISGDESHRW</sequence>
<evidence type="ECO:0000259" key="11">
    <source>
        <dbReference type="Pfam" id="PF17767"/>
    </source>
</evidence>
<protein>
    <recommendedName>
        <fullName evidence="3 9">Nicotinate phosphoribosyltransferase</fullName>
        <ecNumber evidence="3 9">6.3.4.21</ecNumber>
    </recommendedName>
</protein>
<dbReference type="GO" id="GO:0005829">
    <property type="term" value="C:cytosol"/>
    <property type="evidence" value="ECO:0007669"/>
    <property type="project" value="TreeGrafter"/>
</dbReference>
<dbReference type="PANTHER" id="PTHR11098">
    <property type="entry name" value="NICOTINATE PHOSPHORIBOSYLTRANSFERASE"/>
    <property type="match status" value="1"/>
</dbReference>
<dbReference type="NCBIfam" id="TIGR01514">
    <property type="entry name" value="NAPRTase"/>
    <property type="match status" value="1"/>
</dbReference>
<evidence type="ECO:0000259" key="10">
    <source>
        <dbReference type="Pfam" id="PF04095"/>
    </source>
</evidence>
<keyword evidence="5 9" id="KW-0436">Ligase</keyword>
<keyword evidence="7 12" id="KW-0808">Transferase</keyword>
<dbReference type="STRING" id="1344418.A0A1D2VCP2"/>
<dbReference type="InterPro" id="IPR040727">
    <property type="entry name" value="NAPRTase_N"/>
</dbReference>
<dbReference type="InParanoid" id="A0A1D2VCP2"/>
<dbReference type="GO" id="GO:0005634">
    <property type="term" value="C:nucleus"/>
    <property type="evidence" value="ECO:0007669"/>
    <property type="project" value="EnsemblFungi"/>
</dbReference>
<dbReference type="GO" id="GO:0019358">
    <property type="term" value="P:nicotinate nucleotide salvage"/>
    <property type="evidence" value="ECO:0007669"/>
    <property type="project" value="EnsemblFungi"/>
</dbReference>
<dbReference type="Pfam" id="PF17767">
    <property type="entry name" value="NAPRTase_N"/>
    <property type="match status" value="1"/>
</dbReference>
<evidence type="ECO:0000256" key="6">
    <source>
        <dbReference type="ARBA" id="ARBA00022642"/>
    </source>
</evidence>
<dbReference type="AlphaFoldDB" id="A0A1D2VCP2"/>
<keyword evidence="6 9" id="KW-0662">Pyridine nucleotide biosynthesis</keyword>
<dbReference type="EC" id="6.3.4.21" evidence="3 9"/>
<reference evidence="13" key="1">
    <citation type="submission" date="2016-05" db="EMBL/GenBank/DDBJ databases">
        <title>Comparative genomics of biotechnologically important yeasts.</title>
        <authorList>
            <consortium name="DOE Joint Genome Institute"/>
            <person name="Riley R."/>
            <person name="Haridas S."/>
            <person name="Wolfe K.H."/>
            <person name="Lopes M.R."/>
            <person name="Hittinger C.T."/>
            <person name="Goker M."/>
            <person name="Salamov A."/>
            <person name="Wisecaver J."/>
            <person name="Long T.M."/>
            <person name="Aerts A.L."/>
            <person name="Barry K."/>
            <person name="Choi C."/>
            <person name="Clum A."/>
            <person name="Coughlan A.Y."/>
            <person name="Deshpande S."/>
            <person name="Douglass A.P."/>
            <person name="Hanson S.J."/>
            <person name="Klenk H.-P."/>
            <person name="Labutti K."/>
            <person name="Lapidus A."/>
            <person name="Lindquist E."/>
            <person name="Lipzen A."/>
            <person name="Meier-Kolthoff J.P."/>
            <person name="Ohm R.A."/>
            <person name="Otillar R.P."/>
            <person name="Pangilinan J."/>
            <person name="Peng Y."/>
            <person name="Rokas A."/>
            <person name="Rosa C.A."/>
            <person name="Scheuner C."/>
            <person name="Sibirny A.A."/>
            <person name="Slot J.C."/>
            <person name="Stielow J.B."/>
            <person name="Sun H."/>
            <person name="Kurtzman C.P."/>
            <person name="Blackwell M."/>
            <person name="Grigoriev I.V."/>
            <person name="Jeffries T.W."/>
        </authorList>
    </citation>
    <scope>NUCLEOTIDE SEQUENCE [LARGE SCALE GENOMIC DNA]</scope>
    <source>
        <strain evidence="13">DSM 1968</strain>
    </source>
</reference>
<comment type="PTM">
    <text evidence="9">Transiently phosphorylated on a His residue during the reaction cycle. Phosphorylation strongly increases the affinity for substrates and increases the rate of nicotinate D-ribonucleotide production. Dephosphorylation regenerates the low-affinity form of the enzyme, leading to product release.</text>
</comment>